<proteinExistence type="predicted"/>
<dbReference type="Proteomes" id="UP000008812">
    <property type="component" value="Chromosome"/>
</dbReference>
<evidence type="ECO:0000313" key="1">
    <source>
        <dbReference type="EMBL" id="ACF07435.1"/>
    </source>
</evidence>
<dbReference type="HOGENOM" id="CLU_3312960_0_0_14"/>
<dbReference type="AlphaFoldDB" id="B3PN33"/>
<protein>
    <submittedName>
        <fullName evidence="1">Uncharacterized protein</fullName>
    </submittedName>
</protein>
<accession>B3PN33</accession>
<sequence>MIQKGDFAPFFKCKFELLNNLFCGIALIDLVKNLLLFDY</sequence>
<gene>
    <name evidence="1" type="ordered locus">MARTH_orf666</name>
</gene>
<dbReference type="EMBL" id="CP001047">
    <property type="protein sequence ID" value="ACF07435.1"/>
    <property type="molecule type" value="Genomic_DNA"/>
</dbReference>
<name>B3PN33_META1</name>
<reference evidence="1 2" key="1">
    <citation type="journal article" date="2008" name="Infect. Immun.">
        <title>Genome of Mycoplasma arthritidis.</title>
        <authorList>
            <person name="Dybvig K."/>
            <person name="Zuhua C."/>
            <person name="Lao P."/>
            <person name="Jordan D.S."/>
            <person name="French C.T."/>
            <person name="Tu A.H."/>
            <person name="Loraine A.E."/>
        </authorList>
    </citation>
    <scope>NUCLEOTIDE SEQUENCE [LARGE SCALE GENOMIC DNA]</scope>
    <source>
        <strain evidence="1 2">158L3-1</strain>
    </source>
</reference>
<keyword evidence="2" id="KW-1185">Reference proteome</keyword>
<organism evidence="1 2">
    <name type="scientific">Metamycoplasma arthritidis (strain 158L3-1)</name>
    <name type="common">Mycoplasma arthritidis</name>
    <dbReference type="NCBI Taxonomy" id="243272"/>
    <lineage>
        <taxon>Bacteria</taxon>
        <taxon>Bacillati</taxon>
        <taxon>Mycoplasmatota</taxon>
        <taxon>Mycoplasmoidales</taxon>
        <taxon>Metamycoplasmataceae</taxon>
        <taxon>Metamycoplasma</taxon>
    </lineage>
</organism>
<dbReference type="KEGG" id="mat:MARTH_orf666"/>
<evidence type="ECO:0000313" key="2">
    <source>
        <dbReference type="Proteomes" id="UP000008812"/>
    </source>
</evidence>
<dbReference type="STRING" id="243272.MARTH_orf666"/>